<dbReference type="FunFam" id="3.30.63.10:FF:000002">
    <property type="entry name" value="Guanylate kinase 1"/>
    <property type="match status" value="1"/>
</dbReference>
<evidence type="ECO:0000256" key="6">
    <source>
        <dbReference type="ARBA" id="ARBA00022741"/>
    </source>
</evidence>
<dbReference type="GO" id="GO:0005829">
    <property type="term" value="C:cytosol"/>
    <property type="evidence" value="ECO:0007669"/>
    <property type="project" value="TreeGrafter"/>
</dbReference>
<dbReference type="Gene3D" id="3.40.50.300">
    <property type="entry name" value="P-loop containing nucleotide triphosphate hydrolases"/>
    <property type="match status" value="1"/>
</dbReference>
<dbReference type="PANTHER" id="PTHR23117:SF13">
    <property type="entry name" value="GUANYLATE KINASE"/>
    <property type="match status" value="1"/>
</dbReference>
<dbReference type="FunFam" id="3.40.50.300:FF:000855">
    <property type="entry name" value="Guanylate kinase"/>
    <property type="match status" value="1"/>
</dbReference>
<keyword evidence="5 10" id="KW-0808">Transferase</keyword>
<evidence type="ECO:0000256" key="4">
    <source>
        <dbReference type="ARBA" id="ARBA00022490"/>
    </source>
</evidence>
<accession>A0A1J5RT10</accession>
<dbReference type="InterPro" id="IPR008145">
    <property type="entry name" value="GK/Ca_channel_bsu"/>
</dbReference>
<gene>
    <name evidence="10" type="primary">gmk_7</name>
    <name evidence="10" type="ORF">GALL_227990</name>
</gene>
<dbReference type="EMBL" id="MLJW01000171">
    <property type="protein sequence ID" value="OIQ95212.1"/>
    <property type="molecule type" value="Genomic_DNA"/>
</dbReference>
<comment type="subcellular location">
    <subcellularLocation>
        <location evidence="1">Cytoplasm</location>
    </subcellularLocation>
</comment>
<proteinExistence type="inferred from homology"/>
<dbReference type="SUPFAM" id="SSF52540">
    <property type="entry name" value="P-loop containing nucleoside triphosphate hydrolases"/>
    <property type="match status" value="1"/>
</dbReference>
<evidence type="ECO:0000256" key="5">
    <source>
        <dbReference type="ARBA" id="ARBA00022679"/>
    </source>
</evidence>
<protein>
    <recommendedName>
        <fullName evidence="3">guanylate kinase</fullName>
        <ecNumber evidence="3">2.7.4.8</ecNumber>
    </recommendedName>
</protein>
<dbReference type="PROSITE" id="PS00856">
    <property type="entry name" value="GUANYLATE_KINASE_1"/>
    <property type="match status" value="1"/>
</dbReference>
<name>A0A1J5RT10_9ZZZZ</name>
<dbReference type="InterPro" id="IPR008144">
    <property type="entry name" value="Guanylate_kin-like_dom"/>
</dbReference>
<keyword evidence="8" id="KW-0067">ATP-binding</keyword>
<dbReference type="EC" id="2.7.4.8" evidence="3"/>
<dbReference type="PROSITE" id="PS50052">
    <property type="entry name" value="GUANYLATE_KINASE_2"/>
    <property type="match status" value="1"/>
</dbReference>
<evidence type="ECO:0000256" key="1">
    <source>
        <dbReference type="ARBA" id="ARBA00004496"/>
    </source>
</evidence>
<evidence type="ECO:0000313" key="10">
    <source>
        <dbReference type="EMBL" id="OIQ95212.1"/>
    </source>
</evidence>
<dbReference type="AlphaFoldDB" id="A0A1J5RT10"/>
<organism evidence="10">
    <name type="scientific">mine drainage metagenome</name>
    <dbReference type="NCBI Taxonomy" id="410659"/>
    <lineage>
        <taxon>unclassified sequences</taxon>
        <taxon>metagenomes</taxon>
        <taxon>ecological metagenomes</taxon>
    </lineage>
</organism>
<dbReference type="InterPro" id="IPR020590">
    <property type="entry name" value="Guanylate_kinase_CS"/>
</dbReference>
<dbReference type="NCBIfam" id="TIGR03263">
    <property type="entry name" value="guanyl_kin"/>
    <property type="match status" value="1"/>
</dbReference>
<dbReference type="GO" id="GO:0004385">
    <property type="term" value="F:GMP kinase activity"/>
    <property type="evidence" value="ECO:0007669"/>
    <property type="project" value="UniProtKB-EC"/>
</dbReference>
<comment type="similarity">
    <text evidence="2">Belongs to the guanylate kinase family.</text>
</comment>
<feature type="domain" description="Guanylate kinase-like" evidence="9">
    <location>
        <begin position="3"/>
        <end position="181"/>
    </location>
</feature>
<dbReference type="SMART" id="SM00072">
    <property type="entry name" value="GuKc"/>
    <property type="match status" value="1"/>
</dbReference>
<dbReference type="CDD" id="cd00071">
    <property type="entry name" value="GMPK"/>
    <property type="match status" value="1"/>
</dbReference>
<dbReference type="Pfam" id="PF00625">
    <property type="entry name" value="Guanylate_kin"/>
    <property type="match status" value="1"/>
</dbReference>
<evidence type="ECO:0000256" key="2">
    <source>
        <dbReference type="ARBA" id="ARBA00005790"/>
    </source>
</evidence>
<dbReference type="InterPro" id="IPR017665">
    <property type="entry name" value="Guanylate_kinase"/>
</dbReference>
<keyword evidence="7 10" id="KW-0418">Kinase</keyword>
<keyword evidence="6" id="KW-0547">Nucleotide-binding</keyword>
<comment type="caution">
    <text evidence="10">The sequence shown here is derived from an EMBL/GenBank/DDBJ whole genome shotgun (WGS) entry which is preliminary data.</text>
</comment>
<dbReference type="GO" id="GO:0005524">
    <property type="term" value="F:ATP binding"/>
    <property type="evidence" value="ECO:0007669"/>
    <property type="project" value="UniProtKB-KW"/>
</dbReference>
<keyword evidence="4" id="KW-0963">Cytoplasm</keyword>
<evidence type="ECO:0000256" key="8">
    <source>
        <dbReference type="ARBA" id="ARBA00022840"/>
    </source>
</evidence>
<evidence type="ECO:0000259" key="9">
    <source>
        <dbReference type="PROSITE" id="PS50052"/>
    </source>
</evidence>
<dbReference type="PANTHER" id="PTHR23117">
    <property type="entry name" value="GUANYLATE KINASE-RELATED"/>
    <property type="match status" value="1"/>
</dbReference>
<reference evidence="10" key="1">
    <citation type="submission" date="2016-10" db="EMBL/GenBank/DDBJ databases">
        <title>Sequence of Gallionella enrichment culture.</title>
        <authorList>
            <person name="Poehlein A."/>
            <person name="Muehling M."/>
            <person name="Daniel R."/>
        </authorList>
    </citation>
    <scope>NUCLEOTIDE SEQUENCE</scope>
</reference>
<dbReference type="HAMAP" id="MF_00328">
    <property type="entry name" value="Guanylate_kinase"/>
    <property type="match status" value="1"/>
</dbReference>
<evidence type="ECO:0000256" key="7">
    <source>
        <dbReference type="ARBA" id="ARBA00022777"/>
    </source>
</evidence>
<dbReference type="InterPro" id="IPR027417">
    <property type="entry name" value="P-loop_NTPase"/>
</dbReference>
<sequence length="203" mass="22529">MSGNLFIVSAPSGAGKTSLVSALLKSNKHIALSVSYTTRAPRPGETDGKDYHFVSREKFLEMAKNGDFLESAEVYGNLYGTSQSWIERELASGRDILLEIDWQGAEQVRRLMPHVISIFILPPSLSALETRLQGRGQDSAEVIARRMQAARDDISHVAEFDYVIINDKLDEALKQLDAVVIASGLHRDSQLTRHATLINQLHK</sequence>
<evidence type="ECO:0000256" key="3">
    <source>
        <dbReference type="ARBA" id="ARBA00012961"/>
    </source>
</evidence>
<dbReference type="Gene3D" id="3.30.63.10">
    <property type="entry name" value="Guanylate Kinase phosphate binding domain"/>
    <property type="match status" value="1"/>
</dbReference>